<gene>
    <name evidence="6" type="ORF">CYNAS_LOCUS10626</name>
</gene>
<proteinExistence type="predicted"/>
<dbReference type="PANTHER" id="PTHR47157:SF1">
    <property type="entry name" value="CHROMODOMAIN-HELICASE-DNA-BINDING PROTEIN 1-LIKE"/>
    <property type="match status" value="1"/>
</dbReference>
<reference evidence="6" key="1">
    <citation type="submission" date="2023-07" db="EMBL/GenBank/DDBJ databases">
        <authorList>
            <consortium name="CYATHOMIX"/>
        </authorList>
    </citation>
    <scope>NUCLEOTIDE SEQUENCE</scope>
    <source>
        <strain evidence="6">N/A</strain>
    </source>
</reference>
<dbReference type="InterPro" id="IPR031053">
    <property type="entry name" value="ALC1"/>
</dbReference>
<evidence type="ECO:0000256" key="1">
    <source>
        <dbReference type="ARBA" id="ARBA00022741"/>
    </source>
</evidence>
<keyword evidence="1" id="KW-0547">Nucleotide-binding</keyword>
<dbReference type="Gene3D" id="3.40.50.10810">
    <property type="entry name" value="Tandem AAA-ATPase domain"/>
    <property type="match status" value="1"/>
</dbReference>
<dbReference type="Proteomes" id="UP001176961">
    <property type="component" value="Unassembled WGS sequence"/>
</dbReference>
<keyword evidence="2" id="KW-0378">Hydrolase</keyword>
<keyword evidence="3" id="KW-0067">ATP-binding</keyword>
<dbReference type="InterPro" id="IPR001650">
    <property type="entry name" value="Helicase_C-like"/>
</dbReference>
<name>A0AA36GV38_CYLNA</name>
<organism evidence="6 7">
    <name type="scientific">Cylicocyclus nassatus</name>
    <name type="common">Nematode worm</name>
    <dbReference type="NCBI Taxonomy" id="53992"/>
    <lineage>
        <taxon>Eukaryota</taxon>
        <taxon>Metazoa</taxon>
        <taxon>Ecdysozoa</taxon>
        <taxon>Nematoda</taxon>
        <taxon>Chromadorea</taxon>
        <taxon>Rhabditida</taxon>
        <taxon>Rhabditina</taxon>
        <taxon>Rhabditomorpha</taxon>
        <taxon>Strongyloidea</taxon>
        <taxon>Strongylidae</taxon>
        <taxon>Cylicocyclus</taxon>
    </lineage>
</organism>
<dbReference type="InterPro" id="IPR038718">
    <property type="entry name" value="SNF2-like_sf"/>
</dbReference>
<protein>
    <submittedName>
        <fullName evidence="6">Uncharacterized protein</fullName>
    </submittedName>
</protein>
<dbReference type="GO" id="GO:0006281">
    <property type="term" value="P:DNA repair"/>
    <property type="evidence" value="ECO:0007669"/>
    <property type="project" value="InterPro"/>
</dbReference>
<dbReference type="InterPro" id="IPR049730">
    <property type="entry name" value="SNF2/RAD54-like_C"/>
</dbReference>
<dbReference type="CDD" id="cd18793">
    <property type="entry name" value="SF2_C_SNF"/>
    <property type="match status" value="1"/>
</dbReference>
<evidence type="ECO:0000259" key="5">
    <source>
        <dbReference type="PROSITE" id="PS51194"/>
    </source>
</evidence>
<dbReference type="GO" id="GO:0016787">
    <property type="term" value="F:hydrolase activity"/>
    <property type="evidence" value="ECO:0007669"/>
    <property type="project" value="UniProtKB-KW"/>
</dbReference>
<dbReference type="InterPro" id="IPR014001">
    <property type="entry name" value="Helicase_ATP-bd"/>
</dbReference>
<dbReference type="PROSITE" id="PS51194">
    <property type="entry name" value="HELICASE_CTER"/>
    <property type="match status" value="1"/>
</dbReference>
<dbReference type="SUPFAM" id="SSF52540">
    <property type="entry name" value="P-loop containing nucleoside triphosphate hydrolases"/>
    <property type="match status" value="2"/>
</dbReference>
<dbReference type="Pfam" id="PF00271">
    <property type="entry name" value="Helicase_C"/>
    <property type="match status" value="1"/>
</dbReference>
<evidence type="ECO:0000259" key="4">
    <source>
        <dbReference type="PROSITE" id="PS51192"/>
    </source>
</evidence>
<feature type="domain" description="Helicase C-terminal" evidence="5">
    <location>
        <begin position="327"/>
        <end position="492"/>
    </location>
</feature>
<dbReference type="GO" id="GO:0005524">
    <property type="term" value="F:ATP binding"/>
    <property type="evidence" value="ECO:0007669"/>
    <property type="project" value="UniProtKB-KW"/>
</dbReference>
<dbReference type="Pfam" id="PF00176">
    <property type="entry name" value="SNF2-rel_dom"/>
    <property type="match status" value="1"/>
</dbReference>
<feature type="domain" description="Helicase ATP-binding" evidence="4">
    <location>
        <begin position="30"/>
        <end position="201"/>
    </location>
</feature>
<keyword evidence="7" id="KW-1185">Reference proteome</keyword>
<evidence type="ECO:0000313" key="6">
    <source>
        <dbReference type="EMBL" id="CAJ0598643.1"/>
    </source>
</evidence>
<dbReference type="EMBL" id="CATQJL010000223">
    <property type="protein sequence ID" value="CAJ0598643.1"/>
    <property type="molecule type" value="Genomic_DNA"/>
</dbReference>
<evidence type="ECO:0000256" key="3">
    <source>
        <dbReference type="ARBA" id="ARBA00022840"/>
    </source>
</evidence>
<sequence>MVNVNPSAKEWQGRGLRLREYQKEGVNVMDSWYKAGHGGINGDEMGLGKTCQAIMLMLRMKFRGKGPFLVLCPLSVVDHWVAEIERFSCGLLDPVSFLGFEKARRISLKHLAKLLKNTVFVVPYHIFRRDSQLLSNLQVKSELSFDVIIVDEAHNLKNTRTQLAEKLKPYKGEGWFLLMTGTPIQNHTGELYSLLTFVDPFQFKDDLQSCKNFVETYKNEANLPALKRILSKYLMRRTKEEVCKELPVCEQVVIYHDITELQKRLYLDIIVKDREALLHATGNLVSLKNLHMQLRKCVVHPYLFKGVEPEPFVEDEHIVQVSGKFQILDRLLLYLKKKQHRCLVFSQFVRVLDIVQDLLELRGYEYERLDGNVPAEERFRAINNFQRTLKKPRATLEDPWCFLLSTKAGGVGLNLSAADTVIILDADWNPQNDIQAMARCHRIGQSKPVRVICLIGRYTVEQHMHARIREKLKYTDKVMGNDEAKLTAVDLLSMIKQSLGSLREQRHGNELKLSDDDLEAVIGKTNNKGEWLPLWEKEHLMPGLSRLDPDEVDRQDTDYDDYLVFEGHRYRISAKDEAAFEELRLMSYAEQPRAKRRRVEEKIDGQGIDKQLLSARKSRRKRRFRGFPLGNADSFASIDELPDYKLIKNFPSPIVFFVDLPANCKVRRCFSSASDRMELP</sequence>
<dbReference type="PROSITE" id="PS51192">
    <property type="entry name" value="HELICASE_ATP_BIND_1"/>
    <property type="match status" value="1"/>
</dbReference>
<evidence type="ECO:0000313" key="7">
    <source>
        <dbReference type="Proteomes" id="UP001176961"/>
    </source>
</evidence>
<accession>A0AA36GV38</accession>
<dbReference type="SMART" id="SM00487">
    <property type="entry name" value="DEXDc"/>
    <property type="match status" value="1"/>
</dbReference>
<dbReference type="Gene3D" id="3.40.50.300">
    <property type="entry name" value="P-loop containing nucleotide triphosphate hydrolases"/>
    <property type="match status" value="1"/>
</dbReference>
<dbReference type="InterPro" id="IPR000330">
    <property type="entry name" value="SNF2_N"/>
</dbReference>
<dbReference type="SMART" id="SM00490">
    <property type="entry name" value="HELICc"/>
    <property type="match status" value="1"/>
</dbReference>
<evidence type="ECO:0000256" key="2">
    <source>
        <dbReference type="ARBA" id="ARBA00022801"/>
    </source>
</evidence>
<comment type="caution">
    <text evidence="6">The sequence shown here is derived from an EMBL/GenBank/DDBJ whole genome shotgun (WGS) entry which is preliminary data.</text>
</comment>
<dbReference type="InterPro" id="IPR027417">
    <property type="entry name" value="P-loop_NTPase"/>
</dbReference>
<dbReference type="GO" id="GO:0006338">
    <property type="term" value="P:chromatin remodeling"/>
    <property type="evidence" value="ECO:0007669"/>
    <property type="project" value="InterPro"/>
</dbReference>
<dbReference type="PANTHER" id="PTHR47157">
    <property type="entry name" value="CHROMODOMAIN-HELICASE-DNA-BINDING PROTEIN 1-LIKE"/>
    <property type="match status" value="1"/>
</dbReference>
<dbReference type="AlphaFoldDB" id="A0AA36GV38"/>
<dbReference type="GO" id="GO:0003678">
    <property type="term" value="F:DNA helicase activity"/>
    <property type="evidence" value="ECO:0007669"/>
    <property type="project" value="InterPro"/>
</dbReference>